<gene>
    <name evidence="8" type="ORF">ACJRO7_027143</name>
</gene>
<reference evidence="8 9" key="1">
    <citation type="submission" date="2024-11" db="EMBL/GenBank/DDBJ databases">
        <title>Chromosome-level genome assembly of Eucalyptus globulus Labill. provides insights into its genome evolution.</title>
        <authorList>
            <person name="Li X."/>
        </authorList>
    </citation>
    <scope>NUCLEOTIDE SEQUENCE [LARGE SCALE GENOMIC DNA]</scope>
    <source>
        <strain evidence="8">CL2024</strain>
        <tissue evidence="8">Fresh tender leaves</tissue>
    </source>
</reference>
<dbReference type="Gene3D" id="2.170.150.80">
    <property type="entry name" value="NAC domain"/>
    <property type="match status" value="1"/>
</dbReference>
<feature type="region of interest" description="Disordered" evidence="6">
    <location>
        <begin position="469"/>
        <end position="504"/>
    </location>
</feature>
<keyword evidence="2" id="KW-0805">Transcription regulation</keyword>
<comment type="caution">
    <text evidence="8">The sequence shown here is derived from an EMBL/GenBank/DDBJ whole genome shotgun (WGS) entry which is preliminary data.</text>
</comment>
<evidence type="ECO:0000256" key="4">
    <source>
        <dbReference type="ARBA" id="ARBA00023163"/>
    </source>
</evidence>
<evidence type="ECO:0000256" key="1">
    <source>
        <dbReference type="ARBA" id="ARBA00004123"/>
    </source>
</evidence>
<evidence type="ECO:0000259" key="7">
    <source>
        <dbReference type="PROSITE" id="PS51005"/>
    </source>
</evidence>
<keyword evidence="5" id="KW-0539">Nucleus</keyword>
<dbReference type="SUPFAM" id="SSF101941">
    <property type="entry name" value="NAC domain"/>
    <property type="match status" value="1"/>
</dbReference>
<accession>A0ABD3JU02</accession>
<evidence type="ECO:0000256" key="5">
    <source>
        <dbReference type="ARBA" id="ARBA00023242"/>
    </source>
</evidence>
<evidence type="ECO:0000313" key="8">
    <source>
        <dbReference type="EMBL" id="KAL3730092.1"/>
    </source>
</evidence>
<dbReference type="Pfam" id="PF02365">
    <property type="entry name" value="NAM"/>
    <property type="match status" value="1"/>
</dbReference>
<dbReference type="GO" id="GO:0003677">
    <property type="term" value="F:DNA binding"/>
    <property type="evidence" value="ECO:0007669"/>
    <property type="project" value="UniProtKB-KW"/>
</dbReference>
<dbReference type="AlphaFoldDB" id="A0ABD3JU02"/>
<feature type="domain" description="NAC" evidence="7">
    <location>
        <begin position="22"/>
        <end position="170"/>
    </location>
</feature>
<keyword evidence="4" id="KW-0804">Transcription</keyword>
<dbReference type="EMBL" id="JBJKBG010000007">
    <property type="protein sequence ID" value="KAL3730092.1"/>
    <property type="molecule type" value="Genomic_DNA"/>
</dbReference>
<evidence type="ECO:0000256" key="6">
    <source>
        <dbReference type="SAM" id="MobiDB-lite"/>
    </source>
</evidence>
<organism evidence="8 9">
    <name type="scientific">Eucalyptus globulus</name>
    <name type="common">Tasmanian blue gum</name>
    <dbReference type="NCBI Taxonomy" id="34317"/>
    <lineage>
        <taxon>Eukaryota</taxon>
        <taxon>Viridiplantae</taxon>
        <taxon>Streptophyta</taxon>
        <taxon>Embryophyta</taxon>
        <taxon>Tracheophyta</taxon>
        <taxon>Spermatophyta</taxon>
        <taxon>Magnoliopsida</taxon>
        <taxon>eudicotyledons</taxon>
        <taxon>Gunneridae</taxon>
        <taxon>Pentapetalae</taxon>
        <taxon>rosids</taxon>
        <taxon>malvids</taxon>
        <taxon>Myrtales</taxon>
        <taxon>Myrtaceae</taxon>
        <taxon>Myrtoideae</taxon>
        <taxon>Eucalypteae</taxon>
        <taxon>Eucalyptus</taxon>
    </lineage>
</organism>
<evidence type="ECO:0000256" key="2">
    <source>
        <dbReference type="ARBA" id="ARBA00023015"/>
    </source>
</evidence>
<dbReference type="InterPro" id="IPR036093">
    <property type="entry name" value="NAC_dom_sf"/>
</dbReference>
<dbReference type="InterPro" id="IPR003441">
    <property type="entry name" value="NAC-dom"/>
</dbReference>
<dbReference type="GO" id="GO:0005634">
    <property type="term" value="C:nucleus"/>
    <property type="evidence" value="ECO:0007669"/>
    <property type="project" value="UniProtKB-SubCell"/>
</dbReference>
<dbReference type="PROSITE" id="PS51005">
    <property type="entry name" value="NAC"/>
    <property type="match status" value="1"/>
</dbReference>
<dbReference type="PANTHER" id="PTHR31989">
    <property type="entry name" value="NAC DOMAIN-CONTAINING PROTEIN 82-RELATED"/>
    <property type="match status" value="1"/>
</dbReference>
<evidence type="ECO:0000256" key="3">
    <source>
        <dbReference type="ARBA" id="ARBA00023125"/>
    </source>
</evidence>
<proteinExistence type="predicted"/>
<keyword evidence="3" id="KW-0238">DNA-binding</keyword>
<keyword evidence="9" id="KW-1185">Reference proteome</keyword>
<name>A0ABD3JU02_EUCGL</name>
<protein>
    <recommendedName>
        <fullName evidence="7">NAC domain-containing protein</fullName>
    </recommendedName>
</protein>
<dbReference type="Proteomes" id="UP001634007">
    <property type="component" value="Unassembled WGS sequence"/>
</dbReference>
<feature type="compositionally biased region" description="Basic and acidic residues" evidence="6">
    <location>
        <begin position="495"/>
        <end position="504"/>
    </location>
</feature>
<comment type="subcellular location">
    <subcellularLocation>
        <location evidence="1">Nucleus</location>
    </subcellularLocation>
</comment>
<evidence type="ECO:0000313" key="9">
    <source>
        <dbReference type="Proteomes" id="UP001634007"/>
    </source>
</evidence>
<sequence length="504" mass="57522">MAAGINSMQSFVMQIMLVLREAIGGYRFSPSDEELINFLKSENPGYREDFCIIPTIGNIYETNPWDLPEKFNENSMIPSNGREWWFICPHMQNQRNCRKTPSNYSWKITGKSTDIKIDGRKIGSKKIFVFPEGRGSKGSKSLWLIHEYRLPDENICKSGRNYVLCHLKPKQDELCRLQTDDAGSIPEHLIQATMESLRKSTQHQNRPQFSLPDLLQLFLHGQQSQNNSFRSNINQHEWVDTLSTENRFHAEVQKGEAPRLEKVQQETAARNIEPWISSNEATARAEHLNQATMESLRKSAQHQNGAQYSFPYLLQPFPCGPQSQNNSFHSNINQVTNIGSLPANDFSLDNGHTDKSIEFESLLGTTKEDRRVESLFPEDLFDAKVQKGEEPRLEKVQQETAVRNIGPGISSYEAEARAKNGQIFITANRQSIVEPLNCVFPPEERKGIPSNPFDSSGFSKFSEFEAYFDQPADQEKGLDHEEDNLAGNSPKRRRLDVSEENQIH</sequence>